<dbReference type="EMBL" id="CP144918">
    <property type="protein sequence ID" value="WWA47878.1"/>
    <property type="molecule type" value="Genomic_DNA"/>
</dbReference>
<organism evidence="1 2">
    <name type="scientific">Pelagerythrobacter marensis</name>
    <dbReference type="NCBI Taxonomy" id="543877"/>
    <lineage>
        <taxon>Bacteria</taxon>
        <taxon>Pseudomonadati</taxon>
        <taxon>Pseudomonadota</taxon>
        <taxon>Alphaproteobacteria</taxon>
        <taxon>Sphingomonadales</taxon>
        <taxon>Erythrobacteraceae</taxon>
        <taxon>Pelagerythrobacter</taxon>
    </lineage>
</organism>
<keyword evidence="2" id="KW-1185">Reference proteome</keyword>
<name>A0ABZ2D4A0_9SPHN</name>
<sequence length="392" mass="42055">MPPTADTPRIWRIALALLVFPALAVLSAAQTLAIVGESSKPAQAAAIAPWDGSVKAHLAKGAYQGQLAENAAAVVPPEPWIAALAREAYRRQPLTPEALAVIGSSLPEDERAEFWDLAAATSRRDTLLQGLLLDFQLKSGDLNRSIRTLNQILLVRADQRTPAFAALTQALHDPQSVDTFVDILGSDSEWGDAFLLAASRDKESLENLERIRERLPDDVVEPRTDRALILAFARANRLHMAHRLYARLATPANGAAPGWRSDIPPFDWQFAGEAGFRAQVVAGSERLGLTIARGKGGVIASRILPADGEFLRIRGKHDLKPQQQVERLTISASCVDNGALLGESYFSASGIALDTAVPADCEFVAIVLSGRAWSDGERVSGSIAPLAIATDS</sequence>
<accession>A0ABZ2D4A0</accession>
<dbReference type="Proteomes" id="UP001335183">
    <property type="component" value="Chromosome"/>
</dbReference>
<protein>
    <recommendedName>
        <fullName evidence="3">Cellulose synthase operon C C-terminal domain-containing protein</fullName>
    </recommendedName>
</protein>
<dbReference type="RefSeq" id="WP_338446765.1">
    <property type="nucleotide sequence ID" value="NZ_CP144918.1"/>
</dbReference>
<reference evidence="1 2" key="1">
    <citation type="submission" date="2024-02" db="EMBL/GenBank/DDBJ databases">
        <title>The whole genome sequence of five bacterial samples isolated from Abu Dhabi Sabkha-shore region.</title>
        <authorList>
            <person name="Sudalaimuthuasari N."/>
            <person name="Sarfraz B."/>
            <person name="Tuyisabe J.D."/>
            <person name="Mugisha Ntwali L.D.M."/>
            <person name="Ali A.I.A.A."/>
            <person name="Almansoori S.Z.A."/>
            <person name="Alajami H.S.A."/>
            <person name="Almeqbaali A.A.S."/>
            <person name="Kundu B."/>
            <person name="Saeed E.E."/>
            <person name="Sukumarinath V."/>
            <person name="Mishra A.K."/>
            <person name="Hazzouri K.M."/>
            <person name="Almaskari R."/>
            <person name="Sharma A.K."/>
            <person name="Amiri K.M.A."/>
        </authorList>
    </citation>
    <scope>NUCLEOTIDE SEQUENCE [LARGE SCALE GENOMIC DNA]</scope>
    <source>
        <strain evidence="2">kcgeb_sd</strain>
    </source>
</reference>
<evidence type="ECO:0000313" key="2">
    <source>
        <dbReference type="Proteomes" id="UP001335183"/>
    </source>
</evidence>
<proteinExistence type="predicted"/>
<evidence type="ECO:0008006" key="3">
    <source>
        <dbReference type="Google" id="ProtNLM"/>
    </source>
</evidence>
<gene>
    <name evidence="1" type="ORF">V5F89_02920</name>
</gene>
<evidence type="ECO:0000313" key="1">
    <source>
        <dbReference type="EMBL" id="WWA47878.1"/>
    </source>
</evidence>